<keyword evidence="1" id="KW-0732">Signal</keyword>
<gene>
    <name evidence="3" type="ORF">SAMN05428998_11369</name>
</gene>
<dbReference type="EMBL" id="FWZX01000013">
    <property type="protein sequence ID" value="SMF38776.1"/>
    <property type="molecule type" value="Genomic_DNA"/>
</dbReference>
<evidence type="ECO:0000259" key="2">
    <source>
        <dbReference type="Pfam" id="PF01471"/>
    </source>
</evidence>
<dbReference type="Pfam" id="PF01471">
    <property type="entry name" value="PG_binding_1"/>
    <property type="match status" value="1"/>
</dbReference>
<dbReference type="Proteomes" id="UP000192917">
    <property type="component" value="Unassembled WGS sequence"/>
</dbReference>
<proteinExistence type="predicted"/>
<dbReference type="Gene3D" id="1.10.101.10">
    <property type="entry name" value="PGBD-like superfamily/PGBD"/>
    <property type="match status" value="1"/>
</dbReference>
<dbReference type="InterPro" id="IPR036366">
    <property type="entry name" value="PGBDSf"/>
</dbReference>
<dbReference type="AlphaFoldDB" id="A0A1Y6C2P6"/>
<dbReference type="RefSeq" id="WP_085123746.1">
    <property type="nucleotide sequence ID" value="NZ_FWZX01000013.1"/>
</dbReference>
<feature type="chain" id="PRO_5012418707" evidence="1">
    <location>
        <begin position="30"/>
        <end position="118"/>
    </location>
</feature>
<dbReference type="InterPro" id="IPR002477">
    <property type="entry name" value="Peptidoglycan-bd-like"/>
</dbReference>
<evidence type="ECO:0000256" key="1">
    <source>
        <dbReference type="SAM" id="SignalP"/>
    </source>
</evidence>
<protein>
    <submittedName>
        <fullName evidence="3">Putative peptidoglycan binding domain-containing protein</fullName>
    </submittedName>
</protein>
<sequence>MTKKSIRVSAIAAALLFGLGAALPSVASAGTTQAQTQAAQTMTKKPAAQATMKKMAHKGSASVKMAQEALNKQGAGLSVDGMMGPKTRAAIKSFQKAHKLKVTGRLDKATRSALKAAS</sequence>
<accession>A0A1Y6C2P6</accession>
<dbReference type="STRING" id="560819.SAMN05428998_11369"/>
<name>A0A1Y6C2P6_9PROT</name>
<dbReference type="SUPFAM" id="SSF47090">
    <property type="entry name" value="PGBD-like"/>
    <property type="match status" value="1"/>
</dbReference>
<keyword evidence="4" id="KW-1185">Reference proteome</keyword>
<feature type="domain" description="Peptidoglycan binding-like" evidence="2">
    <location>
        <begin position="61"/>
        <end position="114"/>
    </location>
</feature>
<organism evidence="3 4">
    <name type="scientific">Tistlia consotensis USBA 355</name>
    <dbReference type="NCBI Taxonomy" id="560819"/>
    <lineage>
        <taxon>Bacteria</taxon>
        <taxon>Pseudomonadati</taxon>
        <taxon>Pseudomonadota</taxon>
        <taxon>Alphaproteobacteria</taxon>
        <taxon>Rhodospirillales</taxon>
        <taxon>Rhodovibrionaceae</taxon>
        <taxon>Tistlia</taxon>
    </lineage>
</organism>
<dbReference type="InterPro" id="IPR036365">
    <property type="entry name" value="PGBD-like_sf"/>
</dbReference>
<reference evidence="3 4" key="1">
    <citation type="submission" date="2017-04" db="EMBL/GenBank/DDBJ databases">
        <authorList>
            <person name="Afonso C.L."/>
            <person name="Miller P.J."/>
            <person name="Scott M.A."/>
            <person name="Spackman E."/>
            <person name="Goraichik I."/>
            <person name="Dimitrov K.M."/>
            <person name="Suarez D.L."/>
            <person name="Swayne D.E."/>
        </authorList>
    </citation>
    <scope>NUCLEOTIDE SEQUENCE [LARGE SCALE GENOMIC DNA]</scope>
    <source>
        <strain evidence="3 4">USBA 355</strain>
    </source>
</reference>
<evidence type="ECO:0000313" key="4">
    <source>
        <dbReference type="Proteomes" id="UP000192917"/>
    </source>
</evidence>
<feature type="signal peptide" evidence="1">
    <location>
        <begin position="1"/>
        <end position="29"/>
    </location>
</feature>
<evidence type="ECO:0000313" key="3">
    <source>
        <dbReference type="EMBL" id="SMF38776.1"/>
    </source>
</evidence>